<proteinExistence type="predicted"/>
<reference evidence="2 3" key="1">
    <citation type="submission" date="2024-06" db="EMBL/GenBank/DDBJ databases">
        <title>The Natural Products Discovery Center: Release of the First 8490 Sequenced Strains for Exploring Actinobacteria Biosynthetic Diversity.</title>
        <authorList>
            <person name="Kalkreuter E."/>
            <person name="Kautsar S.A."/>
            <person name="Yang D."/>
            <person name="Bader C.D."/>
            <person name="Teijaro C.N."/>
            <person name="Fluegel L."/>
            <person name="Davis C.M."/>
            <person name="Simpson J.R."/>
            <person name="Lauterbach L."/>
            <person name="Steele A.D."/>
            <person name="Gui C."/>
            <person name="Meng S."/>
            <person name="Li G."/>
            <person name="Viehrig K."/>
            <person name="Ye F."/>
            <person name="Su P."/>
            <person name="Kiefer A.F."/>
            <person name="Nichols A."/>
            <person name="Cepeda A.J."/>
            <person name="Yan W."/>
            <person name="Fan B."/>
            <person name="Jiang Y."/>
            <person name="Adhikari A."/>
            <person name="Zheng C.-J."/>
            <person name="Schuster L."/>
            <person name="Cowan T.M."/>
            <person name="Smanski M.J."/>
            <person name="Chevrette M.G."/>
            <person name="De Carvalho L.P.S."/>
            <person name="Shen B."/>
        </authorList>
    </citation>
    <scope>NUCLEOTIDE SEQUENCE [LARGE SCALE GENOMIC DNA]</scope>
    <source>
        <strain evidence="2 3">NPDC033039</strain>
    </source>
</reference>
<gene>
    <name evidence="2" type="ORF">AB0E61_09815</name>
</gene>
<dbReference type="RefSeq" id="WP_211266191.1">
    <property type="nucleotide sequence ID" value="NZ_JBEZVI010000006.1"/>
</dbReference>
<evidence type="ECO:0000256" key="1">
    <source>
        <dbReference type="SAM" id="MobiDB-lite"/>
    </source>
</evidence>
<dbReference type="Proteomes" id="UP001550853">
    <property type="component" value="Unassembled WGS sequence"/>
</dbReference>
<organism evidence="2 3">
    <name type="scientific">Streptomyces catenulae</name>
    <dbReference type="NCBI Taxonomy" id="66875"/>
    <lineage>
        <taxon>Bacteria</taxon>
        <taxon>Bacillati</taxon>
        <taxon>Actinomycetota</taxon>
        <taxon>Actinomycetes</taxon>
        <taxon>Kitasatosporales</taxon>
        <taxon>Streptomycetaceae</taxon>
        <taxon>Streptomyces</taxon>
    </lineage>
</organism>
<sequence>MKEGAEYAVLETYAAADGPNKFRIESFPNRLPGLFDSRLFEITDPDIPATWQAFLGPHGSFSMLPPPWSAPGFWEALMDGEAWAVHRYREEKAKIAPPRSSPRRELCPSEIPAPDDDTDGQNPASPTRTGFIEAGDDQGKYVRIEELPDTPPSYLITFSKDAEFTQECGDYWVEDKESLSKFMKERMNVGSMIRHPLPEPEK</sequence>
<accession>A0ABV2YXA3</accession>
<comment type="caution">
    <text evidence="2">The sequence shown here is derived from an EMBL/GenBank/DDBJ whole genome shotgun (WGS) entry which is preliminary data.</text>
</comment>
<feature type="region of interest" description="Disordered" evidence="1">
    <location>
        <begin position="94"/>
        <end position="137"/>
    </location>
</feature>
<name>A0ABV2YXA3_9ACTN</name>
<evidence type="ECO:0000313" key="3">
    <source>
        <dbReference type="Proteomes" id="UP001550853"/>
    </source>
</evidence>
<protein>
    <submittedName>
        <fullName evidence="2">Uncharacterized protein</fullName>
    </submittedName>
</protein>
<keyword evidence="3" id="KW-1185">Reference proteome</keyword>
<evidence type="ECO:0000313" key="2">
    <source>
        <dbReference type="EMBL" id="MEU3710387.1"/>
    </source>
</evidence>
<dbReference type="EMBL" id="JBEZVI010000006">
    <property type="protein sequence ID" value="MEU3710387.1"/>
    <property type="molecule type" value="Genomic_DNA"/>
</dbReference>